<dbReference type="AlphaFoldDB" id="A0A9P4YUZ0"/>
<sequence>MSQQIFNGSSNNNDILRAAMTNGHMLETSHKDFGVDEIRRYVSRALFAQLAPLAWQLKPSELGLVVINPEQSCDDDLDLDYMDSNYEETGVCAGEIMYCLIRCTGDARTCDLGHDSFGPGCVDRTAGGT</sequence>
<dbReference type="OrthoDB" id="3257981at2759"/>
<organism evidence="1 2">
    <name type="scientific">Geosmithia morbida</name>
    <dbReference type="NCBI Taxonomy" id="1094350"/>
    <lineage>
        <taxon>Eukaryota</taxon>
        <taxon>Fungi</taxon>
        <taxon>Dikarya</taxon>
        <taxon>Ascomycota</taxon>
        <taxon>Pezizomycotina</taxon>
        <taxon>Sordariomycetes</taxon>
        <taxon>Hypocreomycetidae</taxon>
        <taxon>Hypocreales</taxon>
        <taxon>Bionectriaceae</taxon>
        <taxon>Geosmithia</taxon>
    </lineage>
</organism>
<evidence type="ECO:0000313" key="1">
    <source>
        <dbReference type="EMBL" id="KAF4123593.1"/>
    </source>
</evidence>
<comment type="caution">
    <text evidence="1">The sequence shown here is derived from an EMBL/GenBank/DDBJ whole genome shotgun (WGS) entry which is preliminary data.</text>
</comment>
<dbReference type="GeneID" id="55972519"/>
<name>A0A9P4YUZ0_9HYPO</name>
<keyword evidence="1" id="KW-0378">Hydrolase</keyword>
<reference evidence="1" key="1">
    <citation type="submission" date="2020-03" db="EMBL/GenBank/DDBJ databases">
        <title>Site-based positive gene gene selection in Geosmithia morbida across the United States reveals a broad range of putative effectors and factors for local host and environmental adapation.</title>
        <authorList>
            <person name="Onufrak A."/>
            <person name="Murdoch R.W."/>
            <person name="Gazis R."/>
            <person name="Huff M."/>
            <person name="Staton M."/>
            <person name="Klingeman W."/>
            <person name="Hadziabdic D."/>
        </authorList>
    </citation>
    <scope>NUCLEOTIDE SEQUENCE</scope>
    <source>
        <strain evidence="1">1262</strain>
    </source>
</reference>
<accession>A0A9P4YUZ0</accession>
<dbReference type="GO" id="GO:0016787">
    <property type="term" value="F:hydrolase activity"/>
    <property type="evidence" value="ECO:0007669"/>
    <property type="project" value="UniProtKB-KW"/>
</dbReference>
<evidence type="ECO:0000313" key="2">
    <source>
        <dbReference type="Proteomes" id="UP000749293"/>
    </source>
</evidence>
<dbReference type="Proteomes" id="UP000749293">
    <property type="component" value="Unassembled WGS sequence"/>
</dbReference>
<dbReference type="RefSeq" id="XP_035322245.1">
    <property type="nucleotide sequence ID" value="XM_035468264.1"/>
</dbReference>
<protein>
    <submittedName>
        <fullName evidence="1">Glycosyl hydrolase family 71</fullName>
    </submittedName>
</protein>
<proteinExistence type="predicted"/>
<dbReference type="EMBL" id="JAANYQ010000006">
    <property type="protein sequence ID" value="KAF4123593.1"/>
    <property type="molecule type" value="Genomic_DNA"/>
</dbReference>
<keyword evidence="2" id="KW-1185">Reference proteome</keyword>
<gene>
    <name evidence="1" type="ORF">GMORB2_6294</name>
</gene>